<dbReference type="PRINTS" id="PR00689">
    <property type="entry name" value="ACOABINDINGP"/>
</dbReference>
<dbReference type="EMBL" id="JBBXJM010000005">
    <property type="protein sequence ID" value="KAL1407477.1"/>
    <property type="molecule type" value="Genomic_DNA"/>
</dbReference>
<evidence type="ECO:0000256" key="2">
    <source>
        <dbReference type="ARBA" id="ARBA00023121"/>
    </source>
</evidence>
<organism evidence="4 5">
    <name type="scientific">Vanrija albida</name>
    <dbReference type="NCBI Taxonomy" id="181172"/>
    <lineage>
        <taxon>Eukaryota</taxon>
        <taxon>Fungi</taxon>
        <taxon>Dikarya</taxon>
        <taxon>Basidiomycota</taxon>
        <taxon>Agaricomycotina</taxon>
        <taxon>Tremellomycetes</taxon>
        <taxon>Trichosporonales</taxon>
        <taxon>Trichosporonaceae</taxon>
        <taxon>Vanrija</taxon>
    </lineage>
</organism>
<dbReference type="PROSITE" id="PS51228">
    <property type="entry name" value="ACB_2"/>
    <property type="match status" value="1"/>
</dbReference>
<evidence type="ECO:0000256" key="1">
    <source>
        <dbReference type="ARBA" id="ARBA00005567"/>
    </source>
</evidence>
<dbReference type="PANTHER" id="PTHR23310">
    <property type="entry name" value="ACYL-COA-BINDING PROTEIN, ACBP"/>
    <property type="match status" value="1"/>
</dbReference>
<dbReference type="SUPFAM" id="SSF47027">
    <property type="entry name" value="Acyl-CoA binding protein"/>
    <property type="match status" value="1"/>
</dbReference>
<comment type="caution">
    <text evidence="4">The sequence shown here is derived from an EMBL/GenBank/DDBJ whole genome shotgun (WGS) entry which is preliminary data.</text>
</comment>
<comment type="similarity">
    <text evidence="1">Belongs to the ACBP family.</text>
</comment>
<dbReference type="Proteomes" id="UP001565368">
    <property type="component" value="Unassembled WGS sequence"/>
</dbReference>
<sequence length="102" mass="11313">MSANFDKAVSIVQNLPKDGPVQPSQEDKLYFYGHYKQGTVGDVNTTRPGVFDFVGKAKWDAWKALEGKSQDDAKAAYVARLIEILKGQSDDDSKKYLAELQA</sequence>
<evidence type="ECO:0000259" key="3">
    <source>
        <dbReference type="PROSITE" id="PS51228"/>
    </source>
</evidence>
<evidence type="ECO:0000313" key="5">
    <source>
        <dbReference type="Proteomes" id="UP001565368"/>
    </source>
</evidence>
<dbReference type="GeneID" id="95987953"/>
<protein>
    <submittedName>
        <fullName evidence="4">Acyl-CoA-binding protein (ACBP)/diazepam binding inhibitor (DBI)/endozepine (EP)</fullName>
    </submittedName>
</protein>
<reference evidence="4 5" key="1">
    <citation type="submission" date="2023-08" db="EMBL/GenBank/DDBJ databases">
        <title>Annotated Genome Sequence of Vanrija albida AlHP1.</title>
        <authorList>
            <person name="Herzog R."/>
        </authorList>
    </citation>
    <scope>NUCLEOTIDE SEQUENCE [LARGE SCALE GENOMIC DNA]</scope>
    <source>
        <strain evidence="4 5">AlHP1</strain>
    </source>
</reference>
<dbReference type="Pfam" id="PF00887">
    <property type="entry name" value="ACBP"/>
    <property type="match status" value="1"/>
</dbReference>
<keyword evidence="5" id="KW-1185">Reference proteome</keyword>
<dbReference type="InterPro" id="IPR000582">
    <property type="entry name" value="Acyl-CoA-binding_protein"/>
</dbReference>
<dbReference type="InterPro" id="IPR022408">
    <property type="entry name" value="Acyl-CoA-binding_prot_CS"/>
</dbReference>
<name>A0ABR3PYS8_9TREE</name>
<accession>A0ABR3PYS8</accession>
<dbReference type="Gene3D" id="1.20.80.10">
    <property type="match status" value="1"/>
</dbReference>
<dbReference type="RefSeq" id="XP_069207421.1">
    <property type="nucleotide sequence ID" value="XM_069355350.1"/>
</dbReference>
<dbReference type="PROSITE" id="PS00880">
    <property type="entry name" value="ACB_1"/>
    <property type="match status" value="1"/>
</dbReference>
<feature type="domain" description="ACB" evidence="3">
    <location>
        <begin position="1"/>
        <end position="90"/>
    </location>
</feature>
<gene>
    <name evidence="4" type="primary">ACB1</name>
    <name evidence="4" type="ORF">Q8F55_006910</name>
</gene>
<proteinExistence type="inferred from homology"/>
<evidence type="ECO:0000313" key="4">
    <source>
        <dbReference type="EMBL" id="KAL1407477.1"/>
    </source>
</evidence>
<dbReference type="InterPro" id="IPR035984">
    <property type="entry name" value="Acyl-CoA-binding_sf"/>
</dbReference>
<keyword evidence="2" id="KW-0446">Lipid-binding</keyword>
<dbReference type="PANTHER" id="PTHR23310:SF62">
    <property type="entry name" value="ACYL-COA BINDING PROTEIN 1, ISOFORM A"/>
    <property type="match status" value="1"/>
</dbReference>
<dbReference type="InterPro" id="IPR014352">
    <property type="entry name" value="FERM/acyl-CoA-bd_prot_sf"/>
</dbReference>